<comment type="caution">
    <text evidence="2">The sequence shown here is derived from an EMBL/GenBank/DDBJ whole genome shotgun (WGS) entry which is preliminary data.</text>
</comment>
<dbReference type="EMBL" id="JACHGN010000015">
    <property type="protein sequence ID" value="MBB5136754.1"/>
    <property type="molecule type" value="Genomic_DNA"/>
</dbReference>
<protein>
    <recommendedName>
        <fullName evidence="4">Transposase</fullName>
    </recommendedName>
</protein>
<evidence type="ECO:0000313" key="2">
    <source>
        <dbReference type="EMBL" id="MBB5136754.1"/>
    </source>
</evidence>
<proteinExistence type="predicted"/>
<organism evidence="2 3">
    <name type="scientific">Thermocatellispora tengchongensis</name>
    <dbReference type="NCBI Taxonomy" id="1073253"/>
    <lineage>
        <taxon>Bacteria</taxon>
        <taxon>Bacillati</taxon>
        <taxon>Actinomycetota</taxon>
        <taxon>Actinomycetes</taxon>
        <taxon>Streptosporangiales</taxon>
        <taxon>Streptosporangiaceae</taxon>
        <taxon>Thermocatellispora</taxon>
    </lineage>
</organism>
<dbReference type="Proteomes" id="UP000578449">
    <property type="component" value="Unassembled WGS sequence"/>
</dbReference>
<evidence type="ECO:0000313" key="3">
    <source>
        <dbReference type="Proteomes" id="UP000578449"/>
    </source>
</evidence>
<feature type="region of interest" description="Disordered" evidence="1">
    <location>
        <begin position="1"/>
        <end position="27"/>
    </location>
</feature>
<gene>
    <name evidence="2" type="ORF">HNP84_006505</name>
</gene>
<dbReference type="RefSeq" id="WP_185053627.1">
    <property type="nucleotide sequence ID" value="NZ_BAABIX010000008.1"/>
</dbReference>
<accession>A0A840P5Z8</accession>
<keyword evidence="3" id="KW-1185">Reference proteome</keyword>
<sequence length="62" mass="6757">MGTPGGSGRRSCHRGSYTLPANLPPETADAGQVLRHYKGQEAVERRHQAFKARCAPRVLGRV</sequence>
<evidence type="ECO:0000256" key="1">
    <source>
        <dbReference type="SAM" id="MobiDB-lite"/>
    </source>
</evidence>
<reference evidence="2 3" key="1">
    <citation type="submission" date="2020-08" db="EMBL/GenBank/DDBJ databases">
        <title>Genomic Encyclopedia of Type Strains, Phase IV (KMG-IV): sequencing the most valuable type-strain genomes for metagenomic binning, comparative biology and taxonomic classification.</title>
        <authorList>
            <person name="Goeker M."/>
        </authorList>
    </citation>
    <scope>NUCLEOTIDE SEQUENCE [LARGE SCALE GENOMIC DNA]</scope>
    <source>
        <strain evidence="2 3">DSM 45615</strain>
    </source>
</reference>
<dbReference type="AlphaFoldDB" id="A0A840P5Z8"/>
<evidence type="ECO:0008006" key="4">
    <source>
        <dbReference type="Google" id="ProtNLM"/>
    </source>
</evidence>
<name>A0A840P5Z8_9ACTN</name>